<dbReference type="EMBL" id="JAINUF010000020">
    <property type="protein sequence ID" value="KAJ8336088.1"/>
    <property type="molecule type" value="Genomic_DNA"/>
</dbReference>
<dbReference type="AlphaFoldDB" id="A0A9Q1IBW9"/>
<keyword evidence="3" id="KW-1185">Reference proteome</keyword>
<protein>
    <submittedName>
        <fullName evidence="2">Uncharacterized protein</fullName>
    </submittedName>
</protein>
<name>A0A9Q1IBW9_SYNKA</name>
<sequence>MLKATISYNLATDTNERGSDTNKQKSELKNIRKEYEGFCIPIFYRRGQENEWEVYSMRRKQRRRRRSGKMRRSHYARTTLDKCGQISGPESVEHKQRHGAVKEGSVWLC</sequence>
<feature type="region of interest" description="Disordered" evidence="1">
    <location>
        <begin position="1"/>
        <end position="27"/>
    </location>
</feature>
<proteinExistence type="predicted"/>
<gene>
    <name evidence="2" type="ORF">SKAU_G00394310</name>
</gene>
<dbReference type="Proteomes" id="UP001152622">
    <property type="component" value="Chromosome 20"/>
</dbReference>
<reference evidence="2" key="1">
    <citation type="journal article" date="2023" name="Science">
        <title>Genome structures resolve the early diversification of teleost fishes.</title>
        <authorList>
            <person name="Parey E."/>
            <person name="Louis A."/>
            <person name="Montfort J."/>
            <person name="Bouchez O."/>
            <person name="Roques C."/>
            <person name="Iampietro C."/>
            <person name="Lluch J."/>
            <person name="Castinel A."/>
            <person name="Donnadieu C."/>
            <person name="Desvignes T."/>
            <person name="Floi Bucao C."/>
            <person name="Jouanno E."/>
            <person name="Wen M."/>
            <person name="Mejri S."/>
            <person name="Dirks R."/>
            <person name="Jansen H."/>
            <person name="Henkel C."/>
            <person name="Chen W.J."/>
            <person name="Zahm M."/>
            <person name="Cabau C."/>
            <person name="Klopp C."/>
            <person name="Thompson A.W."/>
            <person name="Robinson-Rechavi M."/>
            <person name="Braasch I."/>
            <person name="Lecointre G."/>
            <person name="Bobe J."/>
            <person name="Postlethwait J.H."/>
            <person name="Berthelot C."/>
            <person name="Roest Crollius H."/>
            <person name="Guiguen Y."/>
        </authorList>
    </citation>
    <scope>NUCLEOTIDE SEQUENCE</scope>
    <source>
        <strain evidence="2">WJC10195</strain>
    </source>
</reference>
<organism evidence="2 3">
    <name type="scientific">Synaphobranchus kaupii</name>
    <name type="common">Kaup's arrowtooth eel</name>
    <dbReference type="NCBI Taxonomy" id="118154"/>
    <lineage>
        <taxon>Eukaryota</taxon>
        <taxon>Metazoa</taxon>
        <taxon>Chordata</taxon>
        <taxon>Craniata</taxon>
        <taxon>Vertebrata</taxon>
        <taxon>Euteleostomi</taxon>
        <taxon>Actinopterygii</taxon>
        <taxon>Neopterygii</taxon>
        <taxon>Teleostei</taxon>
        <taxon>Anguilliformes</taxon>
        <taxon>Synaphobranchidae</taxon>
        <taxon>Synaphobranchus</taxon>
    </lineage>
</organism>
<accession>A0A9Q1IBW9</accession>
<evidence type="ECO:0000313" key="2">
    <source>
        <dbReference type="EMBL" id="KAJ8336088.1"/>
    </source>
</evidence>
<feature type="compositionally biased region" description="Polar residues" evidence="1">
    <location>
        <begin position="1"/>
        <end position="13"/>
    </location>
</feature>
<evidence type="ECO:0000256" key="1">
    <source>
        <dbReference type="SAM" id="MobiDB-lite"/>
    </source>
</evidence>
<evidence type="ECO:0000313" key="3">
    <source>
        <dbReference type="Proteomes" id="UP001152622"/>
    </source>
</evidence>
<feature type="compositionally biased region" description="Basic and acidic residues" evidence="1">
    <location>
        <begin position="14"/>
        <end position="27"/>
    </location>
</feature>
<feature type="region of interest" description="Disordered" evidence="1">
    <location>
        <begin position="83"/>
        <end position="109"/>
    </location>
</feature>
<comment type="caution">
    <text evidence="2">The sequence shown here is derived from an EMBL/GenBank/DDBJ whole genome shotgun (WGS) entry which is preliminary data.</text>
</comment>